<comment type="caution">
    <text evidence="3">The sequence shown here is derived from an EMBL/GenBank/DDBJ whole genome shotgun (WGS) entry which is preliminary data.</text>
</comment>
<sequence>MRIIGGQFSGRKIIAPKGMVARPTAERTREALFNILTSRGDVAFEGARVIDLFAGSGALGLEAMSRGADWCLFVETDAGARGAIRDNIEALALFGSTRIHRRSAADLGSKPAGVGPAFTLAFLDPPYGKDLCVPALEILHSGGWLKPGAIVIVEQGADETPVAVDAFTEEDRRSYGAAQIGIYIYTG</sequence>
<evidence type="ECO:0000256" key="1">
    <source>
        <dbReference type="ARBA" id="ARBA00022603"/>
    </source>
</evidence>
<accession>A0ABW1KTA0</accession>
<name>A0ABW1KTA0_9PROT</name>
<keyword evidence="4" id="KW-1185">Reference proteome</keyword>
<dbReference type="GO" id="GO:0052913">
    <property type="term" value="F:16S rRNA (guanine(966)-N(2))-methyltransferase activity"/>
    <property type="evidence" value="ECO:0007669"/>
    <property type="project" value="UniProtKB-EC"/>
</dbReference>
<dbReference type="NCBIfam" id="TIGR00095">
    <property type="entry name" value="16S rRNA (guanine(966)-N(2))-methyltransferase RsmD"/>
    <property type="match status" value="1"/>
</dbReference>
<dbReference type="EC" id="2.1.1.171" evidence="3"/>
<evidence type="ECO:0000313" key="4">
    <source>
        <dbReference type="Proteomes" id="UP001596116"/>
    </source>
</evidence>
<dbReference type="RefSeq" id="WP_379879498.1">
    <property type="nucleotide sequence ID" value="NZ_JBHPON010000001.1"/>
</dbReference>
<gene>
    <name evidence="3" type="primary">rsmD</name>
    <name evidence="3" type="ORF">ACFMB1_06435</name>
</gene>
<keyword evidence="2 3" id="KW-0808">Transferase</keyword>
<dbReference type="PIRSF" id="PIRSF004553">
    <property type="entry name" value="CHP00095"/>
    <property type="match status" value="1"/>
</dbReference>
<protein>
    <submittedName>
        <fullName evidence="3">16S rRNA (Guanine(966)-N(2))-methyltransferase RsmD</fullName>
        <ecNumber evidence="3">2.1.1.171</ecNumber>
    </submittedName>
</protein>
<dbReference type="InterPro" id="IPR004398">
    <property type="entry name" value="RNA_MeTrfase_RsmD"/>
</dbReference>
<keyword evidence="1 3" id="KW-0489">Methyltransferase</keyword>
<reference evidence="3 4" key="1">
    <citation type="submission" date="2024-09" db="EMBL/GenBank/DDBJ databases">
        <authorList>
            <person name="Zhang Z.-H."/>
        </authorList>
    </citation>
    <scope>NUCLEOTIDE SEQUENCE [LARGE SCALE GENOMIC DNA]</scope>
    <source>
        <strain evidence="3 4">HHTR114</strain>
    </source>
</reference>
<dbReference type="EMBL" id="JBHPON010000001">
    <property type="protein sequence ID" value="MFC6035174.1"/>
    <property type="molecule type" value="Genomic_DNA"/>
</dbReference>
<organism evidence="3 4">
    <name type="scientific">Hyphococcus aureus</name>
    <dbReference type="NCBI Taxonomy" id="2666033"/>
    <lineage>
        <taxon>Bacteria</taxon>
        <taxon>Pseudomonadati</taxon>
        <taxon>Pseudomonadota</taxon>
        <taxon>Alphaproteobacteria</taxon>
        <taxon>Parvularculales</taxon>
        <taxon>Parvularculaceae</taxon>
        <taxon>Hyphococcus</taxon>
    </lineage>
</organism>
<dbReference type="InterPro" id="IPR029063">
    <property type="entry name" value="SAM-dependent_MTases_sf"/>
</dbReference>
<evidence type="ECO:0000313" key="3">
    <source>
        <dbReference type="EMBL" id="MFC6035174.1"/>
    </source>
</evidence>
<evidence type="ECO:0000256" key="2">
    <source>
        <dbReference type="ARBA" id="ARBA00022679"/>
    </source>
</evidence>
<dbReference type="Pfam" id="PF03602">
    <property type="entry name" value="Cons_hypoth95"/>
    <property type="match status" value="1"/>
</dbReference>
<dbReference type="SUPFAM" id="SSF53335">
    <property type="entry name" value="S-adenosyl-L-methionine-dependent methyltransferases"/>
    <property type="match status" value="1"/>
</dbReference>
<dbReference type="PANTHER" id="PTHR43542">
    <property type="entry name" value="METHYLTRANSFERASE"/>
    <property type="match status" value="1"/>
</dbReference>
<dbReference type="CDD" id="cd02440">
    <property type="entry name" value="AdoMet_MTases"/>
    <property type="match status" value="1"/>
</dbReference>
<proteinExistence type="predicted"/>
<dbReference type="PANTHER" id="PTHR43542:SF1">
    <property type="entry name" value="METHYLTRANSFERASE"/>
    <property type="match status" value="1"/>
</dbReference>
<dbReference type="Proteomes" id="UP001596116">
    <property type="component" value="Unassembled WGS sequence"/>
</dbReference>
<dbReference type="Gene3D" id="3.40.50.150">
    <property type="entry name" value="Vaccinia Virus protein VP39"/>
    <property type="match status" value="1"/>
</dbReference>